<feature type="domain" description="TonB-dependent receptor plug" evidence="15">
    <location>
        <begin position="78"/>
        <end position="190"/>
    </location>
</feature>
<feature type="signal peptide" evidence="13">
    <location>
        <begin position="1"/>
        <end position="27"/>
    </location>
</feature>
<accession>A0A974S3F8</accession>
<protein>
    <submittedName>
        <fullName evidence="16">TonB-dependent receptor</fullName>
    </submittedName>
</protein>
<keyword evidence="16" id="KW-0675">Receptor</keyword>
<dbReference type="SUPFAM" id="SSF56935">
    <property type="entry name" value="Porins"/>
    <property type="match status" value="1"/>
</dbReference>
<reference evidence="17" key="1">
    <citation type="submission" date="2020-09" db="EMBL/GenBank/DDBJ databases">
        <title>Sphingomonas sp., a new species isolated from pork steak.</title>
        <authorList>
            <person name="Heidler von Heilborn D."/>
        </authorList>
    </citation>
    <scope>NUCLEOTIDE SEQUENCE [LARGE SCALE GENOMIC DNA]</scope>
</reference>
<evidence type="ECO:0000256" key="7">
    <source>
        <dbReference type="ARBA" id="ARBA00023136"/>
    </source>
</evidence>
<keyword evidence="8 9" id="KW-0998">Cell outer membrane</keyword>
<feature type="domain" description="TonB-dependent receptor-like beta-barrel" evidence="14">
    <location>
        <begin position="471"/>
        <end position="1023"/>
    </location>
</feature>
<keyword evidence="6 11" id="KW-0798">TonB box</keyword>
<dbReference type="PROSITE" id="PS01156">
    <property type="entry name" value="TONB_DEPENDENT_REC_2"/>
    <property type="match status" value="1"/>
</dbReference>
<evidence type="ECO:0000256" key="11">
    <source>
        <dbReference type="RuleBase" id="RU003357"/>
    </source>
</evidence>
<dbReference type="PANTHER" id="PTHR47234:SF2">
    <property type="entry name" value="TONB-DEPENDENT RECEPTOR"/>
    <property type="match status" value="1"/>
</dbReference>
<keyword evidence="2 9" id="KW-0813">Transport</keyword>
<evidence type="ECO:0000256" key="13">
    <source>
        <dbReference type="SAM" id="SignalP"/>
    </source>
</evidence>
<dbReference type="AlphaFoldDB" id="A0A974S3F8"/>
<evidence type="ECO:0000256" key="3">
    <source>
        <dbReference type="ARBA" id="ARBA00022452"/>
    </source>
</evidence>
<dbReference type="RefSeq" id="WP_202091611.1">
    <property type="nucleotide sequence ID" value="NZ_CP061035.1"/>
</dbReference>
<evidence type="ECO:0000259" key="15">
    <source>
        <dbReference type="Pfam" id="PF07715"/>
    </source>
</evidence>
<dbReference type="InterPro" id="IPR000531">
    <property type="entry name" value="Beta-barrel_TonB"/>
</dbReference>
<dbReference type="InterPro" id="IPR010917">
    <property type="entry name" value="TonB_rcpt_CS"/>
</dbReference>
<dbReference type="InterPro" id="IPR037066">
    <property type="entry name" value="Plug_dom_sf"/>
</dbReference>
<proteinExistence type="inferred from homology"/>
<keyword evidence="5 13" id="KW-0732">Signal</keyword>
<keyword evidence="17" id="KW-1185">Reference proteome</keyword>
<comment type="subcellular location">
    <subcellularLocation>
        <location evidence="1 9">Cell outer membrane</location>
        <topology evidence="1 9">Multi-pass membrane protein</topology>
    </subcellularLocation>
</comment>
<evidence type="ECO:0000313" key="17">
    <source>
        <dbReference type="Proteomes" id="UP000595894"/>
    </source>
</evidence>
<feature type="chain" id="PRO_5037216622" evidence="13">
    <location>
        <begin position="28"/>
        <end position="1064"/>
    </location>
</feature>
<dbReference type="InterPro" id="IPR036942">
    <property type="entry name" value="Beta-barrel_TonB_sf"/>
</dbReference>
<evidence type="ECO:0000256" key="2">
    <source>
        <dbReference type="ARBA" id="ARBA00022448"/>
    </source>
</evidence>
<dbReference type="Gene3D" id="2.40.170.20">
    <property type="entry name" value="TonB-dependent receptor, beta-barrel domain"/>
    <property type="match status" value="1"/>
</dbReference>
<dbReference type="PROSITE" id="PS52016">
    <property type="entry name" value="TONB_DEPENDENT_REC_3"/>
    <property type="match status" value="1"/>
</dbReference>
<keyword evidence="3 9" id="KW-1134">Transmembrane beta strand</keyword>
<comment type="similarity">
    <text evidence="9 11">Belongs to the TonB-dependent receptor family.</text>
</comment>
<dbReference type="PANTHER" id="PTHR47234">
    <property type="match status" value="1"/>
</dbReference>
<feature type="region of interest" description="Disordered" evidence="12">
    <location>
        <begin position="29"/>
        <end position="55"/>
    </location>
</feature>
<evidence type="ECO:0000256" key="12">
    <source>
        <dbReference type="SAM" id="MobiDB-lite"/>
    </source>
</evidence>
<keyword evidence="4 9" id="KW-0812">Transmembrane</keyword>
<feature type="compositionally biased region" description="Low complexity" evidence="12">
    <location>
        <begin position="30"/>
        <end position="47"/>
    </location>
</feature>
<name>A0A974S3F8_9SPHN</name>
<dbReference type="Pfam" id="PF00593">
    <property type="entry name" value="TonB_dep_Rec_b-barrel"/>
    <property type="match status" value="1"/>
</dbReference>
<dbReference type="InterPro" id="IPR039426">
    <property type="entry name" value="TonB-dep_rcpt-like"/>
</dbReference>
<dbReference type="EMBL" id="CP061035">
    <property type="protein sequence ID" value="QQV76376.1"/>
    <property type="molecule type" value="Genomic_DNA"/>
</dbReference>
<evidence type="ECO:0000256" key="1">
    <source>
        <dbReference type="ARBA" id="ARBA00004571"/>
    </source>
</evidence>
<evidence type="ECO:0000256" key="5">
    <source>
        <dbReference type="ARBA" id="ARBA00022729"/>
    </source>
</evidence>
<dbReference type="KEGG" id="sari:H5J25_12930"/>
<dbReference type="GO" id="GO:0009279">
    <property type="term" value="C:cell outer membrane"/>
    <property type="evidence" value="ECO:0007669"/>
    <property type="project" value="UniProtKB-SubCell"/>
</dbReference>
<dbReference type="Proteomes" id="UP000595894">
    <property type="component" value="Chromosome"/>
</dbReference>
<sequence>MAAILRGRLLASSFLIGGVLIAAPVVAQSTNNTPTTPPAGTTDPTTGERATSDVGDVAPEQDIVVTGSRIASPALISASPLQIIDAQDIDDSGTPNLQSVLLQNPAFGTPGISRTNSNFSTSSAGVATVDLRNLGANRTLVLVDGRRFVAGIPGTSTVDLNTIPAQFIERVDVLTGGASSVYGSDAVAGVVNIVYKKNYQGVELNGQVGISEEGDSADKQLNLTIGGNFAEDRGNVIVYAGYTKEGAVFSRDRARSAIDQFSTGAGVTGLADDLFKVTQPFFSGFAPQGTLFIQSAVPGFDANGNGSFTDIGDIAARAAVTRTYDPITGALVTTSTNGSATRNPTGFNRSAFRTIAIPTERYLFATRANFEISKAANVFLEGTYASTKVVTELEPFPLDSAGNNGIFPATGGRFAIENFQTNPLTGAQVLTRNPLVPQAVYNLAVDTPLRDTNGNGVIDQNDAGDGLRDIGFTRRLSDFGNRGSVADRDTFRVVAGVSGAITDRFNYEVFASYGQTRESQTSGGQVNVVNFRNALDVVTDVFDLNGNGSTADAICRDANARAQGCVPADVFNGTGRLSPAAISYISAPSSLTSFTSQYNAGANVSGSLIDLPAGPLGVSLGTEYRKETARQTFDALTNAGLNGGNKLANTSGTFDVVEGYGELRVPLLSNTPFFRELTATGAGRISHYSTIGTTYSYNGGLEWAPVEDIRFRGVYSRSVRAPNIGELFGGSGQTFPTGLQDPCQGVTATTAGTLGIQCRANGGVAANIAANGAFTLNQADVQGVSGLDTSNPNLKAEKGTSYTLGAVINPRSVHFLRNFSFTADYFNITIKDAITSIPRQFILDQCYRQANAAFCSFITRRPAPAGANSAGSLDFVNATSNNSGGLKTSGLDLTASYRQDMTEIGLPGKANFNVAWTHVFKGYVVPLPGEDRDPFVNEVGASRNKVFGTFAYDLDNVGIVFRGNYIGPAFLDNTFLAQIDDGTGNSTSPTDRRARIKSVFYLDSQVRFKAGDNYEFYVGGNNLLNTAPPPIISGLPGNTTGAETDAGTYDAIGRRFYAGAKIKF</sequence>
<evidence type="ECO:0000256" key="6">
    <source>
        <dbReference type="ARBA" id="ARBA00023077"/>
    </source>
</evidence>
<dbReference type="Pfam" id="PF07715">
    <property type="entry name" value="Plug"/>
    <property type="match status" value="1"/>
</dbReference>
<keyword evidence="7 9" id="KW-0472">Membrane</keyword>
<evidence type="ECO:0000256" key="4">
    <source>
        <dbReference type="ARBA" id="ARBA00022692"/>
    </source>
</evidence>
<gene>
    <name evidence="16" type="ORF">H5J25_12930</name>
</gene>
<feature type="short sequence motif" description="TonB C-terminal box" evidence="10">
    <location>
        <begin position="1047"/>
        <end position="1064"/>
    </location>
</feature>
<dbReference type="InterPro" id="IPR012910">
    <property type="entry name" value="Plug_dom"/>
</dbReference>
<evidence type="ECO:0000256" key="9">
    <source>
        <dbReference type="PROSITE-ProRule" id="PRU01360"/>
    </source>
</evidence>
<organism evidence="16 17">
    <name type="scientific">Sphingomonas aliaeris</name>
    <dbReference type="NCBI Taxonomy" id="2759526"/>
    <lineage>
        <taxon>Bacteria</taxon>
        <taxon>Pseudomonadati</taxon>
        <taxon>Pseudomonadota</taxon>
        <taxon>Alphaproteobacteria</taxon>
        <taxon>Sphingomonadales</taxon>
        <taxon>Sphingomonadaceae</taxon>
        <taxon>Sphingomonas</taxon>
    </lineage>
</organism>
<evidence type="ECO:0000256" key="10">
    <source>
        <dbReference type="PROSITE-ProRule" id="PRU10144"/>
    </source>
</evidence>
<evidence type="ECO:0000259" key="14">
    <source>
        <dbReference type="Pfam" id="PF00593"/>
    </source>
</evidence>
<evidence type="ECO:0000313" key="16">
    <source>
        <dbReference type="EMBL" id="QQV76376.1"/>
    </source>
</evidence>
<evidence type="ECO:0000256" key="8">
    <source>
        <dbReference type="ARBA" id="ARBA00023237"/>
    </source>
</evidence>
<dbReference type="Gene3D" id="2.170.130.10">
    <property type="entry name" value="TonB-dependent receptor, plug domain"/>
    <property type="match status" value="1"/>
</dbReference>